<evidence type="ECO:0000256" key="3">
    <source>
        <dbReference type="ARBA" id="ARBA00022692"/>
    </source>
</evidence>
<comment type="similarity">
    <text evidence="2 6">Belongs to the CTL (choline transporter-like) family.</text>
</comment>
<feature type="transmembrane region" description="Helical" evidence="6">
    <location>
        <begin position="218"/>
        <end position="241"/>
    </location>
</feature>
<feature type="transmembrane region" description="Helical" evidence="6">
    <location>
        <begin position="370"/>
        <end position="393"/>
    </location>
</feature>
<keyword evidence="5 6" id="KW-0472">Membrane</keyword>
<feature type="transmembrane region" description="Helical" evidence="6">
    <location>
        <begin position="121"/>
        <end position="139"/>
    </location>
</feature>
<evidence type="ECO:0000256" key="6">
    <source>
        <dbReference type="RuleBase" id="RU368066"/>
    </source>
</evidence>
<evidence type="ECO:0000256" key="5">
    <source>
        <dbReference type="ARBA" id="ARBA00023136"/>
    </source>
</evidence>
<feature type="transmembrane region" description="Helical" evidence="6">
    <location>
        <begin position="405"/>
        <end position="429"/>
    </location>
</feature>
<feature type="compositionally biased region" description="Basic and acidic residues" evidence="7">
    <location>
        <begin position="1"/>
        <end position="15"/>
    </location>
</feature>
<evidence type="ECO:0000256" key="1">
    <source>
        <dbReference type="ARBA" id="ARBA00004141"/>
    </source>
</evidence>
<feature type="transmembrane region" description="Helical" evidence="6">
    <location>
        <begin position="253"/>
        <end position="269"/>
    </location>
</feature>
<dbReference type="GO" id="GO:0022857">
    <property type="term" value="F:transmembrane transporter activity"/>
    <property type="evidence" value="ECO:0007669"/>
    <property type="project" value="UniProtKB-UniRule"/>
</dbReference>
<proteinExistence type="inferred from homology"/>
<evidence type="ECO:0000313" key="8">
    <source>
        <dbReference type="EMBL" id="CAD9443335.1"/>
    </source>
</evidence>
<sequence length="529" mass="56550">VRLTRRRESFRDRRATVPMGSSSSKTPAEGDDADVPVDTLKSSLIVNEDGSSNSLNASGDRQSLSTAPAAHASCCHCPDAIFLVLWLGSVVAMCALAFVYGLDEVKSGAGADKGKSGIMKIFGLCLAVAIVVSQLWVRVMISCGGLLLKCMFLSASLLMSGMAALCISQGLPYFAIPFGVMTLLIVTYFCCVTNKIDLASQCLRTACKIVRAYPSTQVVALVMTTVSMVWSCIFAMALYGVHDFFDAEDMSNGRRVVAWIALILVYFWGAQVCKNIVVCTTAGTAAEWWFARSSPVHPTWSAFDRAVTVNLGSICYGSFFVAVTQTVAAVVTKIKKKVDENGNRVLGAAMCCCVCLANCIAKIAETFTSYAFIVVGVYGYGFGKAGGHTAKLFRDQGLLLLEMDGLVELVLTMGSVVVALITGAAGALMAEKGPDDWTDGVKNPTVICGTIGAIMGFGVCQTCMSVVESANNSVLISWMENPHALEQNHPDEYEALHVTWKKLKRTEVAVDYAAEEGLAAPTEVTVERD</sequence>
<evidence type="ECO:0000256" key="2">
    <source>
        <dbReference type="ARBA" id="ARBA00007168"/>
    </source>
</evidence>
<feature type="transmembrane region" description="Helical" evidence="6">
    <location>
        <begin position="344"/>
        <end position="364"/>
    </location>
</feature>
<dbReference type="AlphaFoldDB" id="A0A7S2D4A5"/>
<feature type="transmembrane region" description="Helical" evidence="6">
    <location>
        <begin position="311"/>
        <end position="332"/>
    </location>
</feature>
<comment type="function">
    <text evidence="6">Choline transporter.</text>
</comment>
<keyword evidence="3 6" id="KW-0812">Transmembrane</keyword>
<feature type="region of interest" description="Disordered" evidence="7">
    <location>
        <begin position="1"/>
        <end position="35"/>
    </location>
</feature>
<gene>
    <name evidence="8" type="ORF">FPAR1323_LOCUS15348</name>
</gene>
<feature type="transmembrane region" description="Helical" evidence="6">
    <location>
        <begin position="146"/>
        <end position="165"/>
    </location>
</feature>
<dbReference type="PANTHER" id="PTHR12385:SF4">
    <property type="entry name" value="PROTEIN PNS1"/>
    <property type="match status" value="1"/>
</dbReference>
<accession>A0A7S2D4A5</accession>
<keyword evidence="4 6" id="KW-1133">Transmembrane helix</keyword>
<feature type="non-terminal residue" evidence="8">
    <location>
        <position position="1"/>
    </location>
</feature>
<reference evidence="8" key="1">
    <citation type="submission" date="2021-01" db="EMBL/GenBank/DDBJ databases">
        <authorList>
            <person name="Corre E."/>
            <person name="Pelletier E."/>
            <person name="Niang G."/>
            <person name="Scheremetjew M."/>
            <person name="Finn R."/>
            <person name="Kale V."/>
            <person name="Holt S."/>
            <person name="Cochrane G."/>
            <person name="Meng A."/>
            <person name="Brown T."/>
            <person name="Cohen L."/>
        </authorList>
    </citation>
    <scope>NUCLEOTIDE SEQUENCE</scope>
    <source>
        <strain evidence="8">RCC1693</strain>
    </source>
</reference>
<name>A0A7S2D4A5_9STRA</name>
<dbReference type="PANTHER" id="PTHR12385">
    <property type="entry name" value="CHOLINE TRANSPORTER-LIKE (SLC FAMILY 44)"/>
    <property type="match status" value="1"/>
</dbReference>
<dbReference type="EMBL" id="HBGT01029372">
    <property type="protein sequence ID" value="CAD9443335.1"/>
    <property type="molecule type" value="Transcribed_RNA"/>
</dbReference>
<feature type="transmembrane region" description="Helical" evidence="6">
    <location>
        <begin position="80"/>
        <end position="101"/>
    </location>
</feature>
<dbReference type="InterPro" id="IPR007603">
    <property type="entry name" value="Choline_transptr-like"/>
</dbReference>
<protein>
    <recommendedName>
        <fullName evidence="6">Choline transporter-like protein</fullName>
    </recommendedName>
</protein>
<evidence type="ECO:0000256" key="4">
    <source>
        <dbReference type="ARBA" id="ARBA00022989"/>
    </source>
</evidence>
<dbReference type="Pfam" id="PF04515">
    <property type="entry name" value="Choline_transpo"/>
    <property type="match status" value="1"/>
</dbReference>
<organism evidence="8">
    <name type="scientific">Florenciella parvula</name>
    <dbReference type="NCBI Taxonomy" id="236787"/>
    <lineage>
        <taxon>Eukaryota</taxon>
        <taxon>Sar</taxon>
        <taxon>Stramenopiles</taxon>
        <taxon>Ochrophyta</taxon>
        <taxon>Dictyochophyceae</taxon>
        <taxon>Florenciellales</taxon>
        <taxon>Florenciella</taxon>
    </lineage>
</organism>
<comment type="subcellular location">
    <subcellularLocation>
        <location evidence="6">Cell membrane</location>
        <topology evidence="6">Multi-pass membrane protein</topology>
    </subcellularLocation>
    <subcellularLocation>
        <location evidence="1">Membrane</location>
        <topology evidence="1">Multi-pass membrane protein</topology>
    </subcellularLocation>
</comment>
<dbReference type="GO" id="GO:0005886">
    <property type="term" value="C:plasma membrane"/>
    <property type="evidence" value="ECO:0007669"/>
    <property type="project" value="UniProtKB-SubCell"/>
</dbReference>
<feature type="transmembrane region" description="Helical" evidence="6">
    <location>
        <begin position="171"/>
        <end position="191"/>
    </location>
</feature>
<evidence type="ECO:0000256" key="7">
    <source>
        <dbReference type="SAM" id="MobiDB-lite"/>
    </source>
</evidence>